<evidence type="ECO:0000313" key="3">
    <source>
        <dbReference type="EMBL" id="CUV33017.1"/>
    </source>
</evidence>
<reference evidence="2" key="1">
    <citation type="submission" date="2015-10" db="EMBL/GenBank/DDBJ databases">
        <authorList>
            <person name="Gilbert D.G."/>
        </authorList>
    </citation>
    <scope>NUCLEOTIDE SEQUENCE</scope>
    <source>
        <strain evidence="2">Phyl III-seqv23</strain>
    </source>
</reference>
<evidence type="ECO:0000256" key="1">
    <source>
        <dbReference type="SAM" id="MobiDB-lite"/>
    </source>
</evidence>
<evidence type="ECO:0000313" key="2">
    <source>
        <dbReference type="EMBL" id="CUV25539.1"/>
    </source>
</evidence>
<dbReference type="EMBL" id="LN899822">
    <property type="protein sequence ID" value="CUV58901.1"/>
    <property type="molecule type" value="Genomic_DNA"/>
</dbReference>
<organism evidence="2">
    <name type="scientific">Ralstonia solanacearum</name>
    <name type="common">Pseudomonas solanacearum</name>
    <dbReference type="NCBI Taxonomy" id="305"/>
    <lineage>
        <taxon>Bacteria</taxon>
        <taxon>Pseudomonadati</taxon>
        <taxon>Pseudomonadota</taxon>
        <taxon>Betaproteobacteria</taxon>
        <taxon>Burkholderiales</taxon>
        <taxon>Burkholderiaceae</taxon>
        <taxon>Ralstonia</taxon>
        <taxon>Ralstonia solanacearum species complex</taxon>
    </lineage>
</organism>
<feature type="compositionally biased region" description="Basic residues" evidence="1">
    <location>
        <begin position="28"/>
        <end position="48"/>
    </location>
</feature>
<dbReference type="AlphaFoldDB" id="A0A0S4UTE0"/>
<sequence length="226" mass="25793">MPRQRAQRRESAVNAPLLQRPTGAPTARRSRSTAGRAHRRQHGQRSRTQRATTTCRRGLRGAASARRLRHRLVRESLAAPLRNQRPRQRDMTGNVFGATLIRRGTATLHQHHRLNCARLLALRLHAVGVVRQPAWLLRLLNQMREQPPRVADVHRFAAAAPFVEHALTLLVRQSSEALCHRRALILPDAHGPRQHWRPLHPLTIFILCKPARRAIPHRLRITAALL</sequence>
<dbReference type="EMBL" id="LN899826">
    <property type="protein sequence ID" value="CUV41762.1"/>
    <property type="molecule type" value="Genomic_DNA"/>
</dbReference>
<feature type="region of interest" description="Disordered" evidence="1">
    <location>
        <begin position="1"/>
        <end position="65"/>
    </location>
</feature>
<name>A0A0S4UTE0_RALSL</name>
<accession>A0A0S4UTE0</accession>
<proteinExistence type="predicted"/>
<evidence type="ECO:0000313" key="4">
    <source>
        <dbReference type="EMBL" id="CUV41762.1"/>
    </source>
</evidence>
<gene>
    <name evidence="5" type="ORF">RD1301_v1_90005</name>
    <name evidence="2" type="ORF">RUN1744_v1_990059</name>
    <name evidence="3" type="ORF">TD1301_v1_270005</name>
    <name evidence="4" type="ORF">TF3108_v1_850047</name>
</gene>
<dbReference type="EMBL" id="LN899823">
    <property type="protein sequence ID" value="CUV25539.1"/>
    <property type="molecule type" value="Genomic_DNA"/>
</dbReference>
<dbReference type="EMBL" id="LN899825">
    <property type="protein sequence ID" value="CUV33017.1"/>
    <property type="molecule type" value="Genomic_DNA"/>
</dbReference>
<evidence type="ECO:0000313" key="5">
    <source>
        <dbReference type="EMBL" id="CUV58901.1"/>
    </source>
</evidence>
<protein>
    <submittedName>
        <fullName evidence="2">Uncharacterized protein</fullName>
    </submittedName>
</protein>